<organism evidence="5 6">
    <name type="scientific">Discostella pseudostelligera</name>
    <dbReference type="NCBI Taxonomy" id="259834"/>
    <lineage>
        <taxon>Eukaryota</taxon>
        <taxon>Sar</taxon>
        <taxon>Stramenopiles</taxon>
        <taxon>Ochrophyta</taxon>
        <taxon>Bacillariophyta</taxon>
        <taxon>Coscinodiscophyceae</taxon>
        <taxon>Thalassiosirophycidae</taxon>
        <taxon>Stephanodiscales</taxon>
        <taxon>Stephanodiscaceae</taxon>
        <taxon>Discostella</taxon>
    </lineage>
</organism>
<feature type="domain" description="NIF system FeS cluster assembly NifU C-terminal" evidence="4">
    <location>
        <begin position="361"/>
        <end position="423"/>
    </location>
</feature>
<dbReference type="PANTHER" id="PTHR11178">
    <property type="entry name" value="IRON-SULFUR CLUSTER SCAFFOLD PROTEIN NFU-RELATED"/>
    <property type="match status" value="1"/>
</dbReference>
<accession>A0ABD3M5Z3</accession>
<name>A0ABD3M5Z3_9STRA</name>
<proteinExistence type="inferred from homology"/>
<dbReference type="PANTHER" id="PTHR11178:SF15">
    <property type="entry name" value="NIFU-LIKE PROTEIN 1, CHLOROPLASTIC"/>
    <property type="match status" value="1"/>
</dbReference>
<comment type="similarity">
    <text evidence="1">Belongs to the NifU family.</text>
</comment>
<feature type="compositionally biased region" description="Acidic residues" evidence="2">
    <location>
        <begin position="249"/>
        <end position="266"/>
    </location>
</feature>
<dbReference type="Pfam" id="PF01106">
    <property type="entry name" value="NifU"/>
    <property type="match status" value="1"/>
</dbReference>
<dbReference type="SUPFAM" id="SSF117916">
    <property type="entry name" value="Fe-S cluster assembly (FSCA) domain-like"/>
    <property type="match status" value="1"/>
</dbReference>
<dbReference type="AlphaFoldDB" id="A0ABD3M5Z3"/>
<keyword evidence="6" id="KW-1185">Reference proteome</keyword>
<dbReference type="FunFam" id="3.30.300.130:FF:000003">
    <property type="entry name" value="NifU-like protein 3, chloroplastic"/>
    <property type="match status" value="1"/>
</dbReference>
<evidence type="ECO:0000313" key="6">
    <source>
        <dbReference type="Proteomes" id="UP001530293"/>
    </source>
</evidence>
<reference evidence="5 6" key="1">
    <citation type="submission" date="2024-10" db="EMBL/GenBank/DDBJ databases">
        <title>Updated reference genomes for cyclostephanoid diatoms.</title>
        <authorList>
            <person name="Roberts W.R."/>
            <person name="Alverson A.J."/>
        </authorList>
    </citation>
    <scope>NUCLEOTIDE SEQUENCE [LARGE SCALE GENOMIC DNA]</scope>
    <source>
        <strain evidence="5 6">AJA232-27</strain>
    </source>
</reference>
<protein>
    <recommendedName>
        <fullName evidence="4">NIF system FeS cluster assembly NifU C-terminal domain-containing protein</fullName>
    </recommendedName>
</protein>
<comment type="caution">
    <text evidence="5">The sequence shown here is derived from an EMBL/GenBank/DDBJ whole genome shotgun (WGS) entry which is preliminary data.</text>
</comment>
<keyword evidence="3" id="KW-0732">Signal</keyword>
<dbReference type="GO" id="GO:0005198">
    <property type="term" value="F:structural molecule activity"/>
    <property type="evidence" value="ECO:0007669"/>
    <property type="project" value="UniProtKB-ARBA"/>
</dbReference>
<evidence type="ECO:0000256" key="2">
    <source>
        <dbReference type="SAM" id="MobiDB-lite"/>
    </source>
</evidence>
<evidence type="ECO:0000256" key="3">
    <source>
        <dbReference type="SAM" id="SignalP"/>
    </source>
</evidence>
<dbReference type="EMBL" id="JALLBG020000240">
    <property type="protein sequence ID" value="KAL3758114.1"/>
    <property type="molecule type" value="Genomic_DNA"/>
</dbReference>
<evidence type="ECO:0000259" key="4">
    <source>
        <dbReference type="Pfam" id="PF01106"/>
    </source>
</evidence>
<feature type="signal peptide" evidence="3">
    <location>
        <begin position="1"/>
        <end position="23"/>
    </location>
</feature>
<dbReference type="InterPro" id="IPR001075">
    <property type="entry name" value="NIF_FeS_clus_asmbl_NifU_C"/>
</dbReference>
<dbReference type="GO" id="GO:0009536">
    <property type="term" value="C:plastid"/>
    <property type="evidence" value="ECO:0007669"/>
    <property type="project" value="UniProtKB-ARBA"/>
</dbReference>
<dbReference type="Gene3D" id="3.30.300.130">
    <property type="entry name" value="Fe-S cluster assembly (FSCA)"/>
    <property type="match status" value="1"/>
</dbReference>
<sequence length="513" mass="54609">MEQIISLTSIILSLALSGRHVSGFSFSSPSPSGASVSFPLPLVVGRHHKHHVNVVTSSIQLMASTSSSGSSVSSDGIISELAASPNSNENETILSKAPSLNGKIVLPVKVMTAGLRGHRVAAVYAILSSNYKRGSGGDGWEHVVHIGITKDLARDISYFTSQKGSEAVSHVRALSFSYPQKAIMEEFANGWRRKVVEAQQQQQQQQGGQRMMGDDNDNNFGWGMVPLNQDVDVISTDANNSVGSKFAVDDDDDDEEEDDDDDMDEDDLDDYLQMMAVSRAAVSSSPSTAAAAAATTVASPPLFVDNTGLTNIMSLKNRNEMPDVISPFDNNNNNDNAMTSTKQSSSPIDDGELLELGIENVDKVLDEVRPYLISDGGNVCVQNVDLETGNVYLLLEGACGSCASSTVTMKMGIERVLKEKFGDRLGEVIQVEPGGGGEGGGGGKPSELTIEAVQAEVNRMSAAITAMGGVVRVVSVDPIGVVEIEFRGPNRVKKGLELALLDVEFVKHVKFVS</sequence>
<evidence type="ECO:0000256" key="1">
    <source>
        <dbReference type="ARBA" id="ARBA00006420"/>
    </source>
</evidence>
<evidence type="ECO:0000313" key="5">
    <source>
        <dbReference type="EMBL" id="KAL3758114.1"/>
    </source>
</evidence>
<feature type="chain" id="PRO_5044807534" description="NIF system FeS cluster assembly NifU C-terminal domain-containing protein" evidence="3">
    <location>
        <begin position="24"/>
        <end position="513"/>
    </location>
</feature>
<feature type="region of interest" description="Disordered" evidence="2">
    <location>
        <begin position="198"/>
        <end position="222"/>
    </location>
</feature>
<gene>
    <name evidence="5" type="ORF">ACHAWU_004195</name>
</gene>
<dbReference type="Proteomes" id="UP001530293">
    <property type="component" value="Unassembled WGS sequence"/>
</dbReference>
<dbReference type="InterPro" id="IPR034904">
    <property type="entry name" value="FSCA_dom_sf"/>
</dbReference>
<feature type="compositionally biased region" description="Low complexity" evidence="2">
    <location>
        <begin position="199"/>
        <end position="209"/>
    </location>
</feature>
<feature type="region of interest" description="Disordered" evidence="2">
    <location>
        <begin position="241"/>
        <end position="266"/>
    </location>
</feature>